<gene>
    <name evidence="3" type="ORF">GCM10009769_13800</name>
</gene>
<evidence type="ECO:0000256" key="2">
    <source>
        <dbReference type="SAM" id="SignalP"/>
    </source>
</evidence>
<dbReference type="Proteomes" id="UP000648535">
    <property type="component" value="Unassembled WGS sequence"/>
</dbReference>
<feature type="compositionally biased region" description="Low complexity" evidence="1">
    <location>
        <begin position="30"/>
        <end position="54"/>
    </location>
</feature>
<dbReference type="AlphaFoldDB" id="A0A8H9G928"/>
<keyword evidence="2" id="KW-0732">Signal</keyword>
<accession>A0A8H9G928</accession>
<evidence type="ECO:0000313" key="3">
    <source>
        <dbReference type="EMBL" id="GGK96868.1"/>
    </source>
</evidence>
<evidence type="ECO:0000256" key="1">
    <source>
        <dbReference type="SAM" id="MobiDB-lite"/>
    </source>
</evidence>
<protein>
    <recommendedName>
        <fullName evidence="5">Secreted protein</fullName>
    </recommendedName>
</protein>
<evidence type="ECO:0000313" key="4">
    <source>
        <dbReference type="Proteomes" id="UP000648535"/>
    </source>
</evidence>
<feature type="region of interest" description="Disordered" evidence="1">
    <location>
        <begin position="30"/>
        <end position="71"/>
    </location>
</feature>
<evidence type="ECO:0008006" key="5">
    <source>
        <dbReference type="Google" id="ProtNLM"/>
    </source>
</evidence>
<comment type="caution">
    <text evidence="3">The sequence shown here is derived from an EMBL/GenBank/DDBJ whole genome shotgun (WGS) entry which is preliminary data.</text>
</comment>
<proteinExistence type="predicted"/>
<feature type="signal peptide" evidence="2">
    <location>
        <begin position="1"/>
        <end position="24"/>
    </location>
</feature>
<reference evidence="3" key="2">
    <citation type="submission" date="2020-09" db="EMBL/GenBank/DDBJ databases">
        <authorList>
            <person name="Sun Q."/>
            <person name="Ohkuma M."/>
        </authorList>
    </citation>
    <scope>NUCLEOTIDE SEQUENCE</scope>
    <source>
        <strain evidence="3">JCM 1480</strain>
    </source>
</reference>
<dbReference type="EMBL" id="BMOI01000004">
    <property type="protein sequence ID" value="GGK96868.1"/>
    <property type="molecule type" value="Genomic_DNA"/>
</dbReference>
<name>A0A8H9G928_9MICO</name>
<sequence length="230" mass="23468">MRAAVAVCAVIGAISGFGTTGAVAATPAPTATNVPTSTPTASAKGAAPAPSADPTTDRAGDASAAPPDGHWVALDPVTATTPAVPTHVLTKGSCPSGTTNYSGSKHPYSCLAVFLDGSHHQVGLRIGRSGSETSAFGYLHALQDHNVEEQTIEHAVQINAAGVLQPNNRRLYGAEFIAKGKATEEFVAFEERAPSSASPDKYDLGIVTAYCTAAPSGPISRCPDWVNDSL</sequence>
<reference evidence="3" key="1">
    <citation type="journal article" date="2014" name="Int. J. Syst. Evol. Microbiol.">
        <title>Complete genome sequence of Corynebacterium casei LMG S-19264T (=DSM 44701T), isolated from a smear-ripened cheese.</title>
        <authorList>
            <consortium name="US DOE Joint Genome Institute (JGI-PGF)"/>
            <person name="Walter F."/>
            <person name="Albersmeier A."/>
            <person name="Kalinowski J."/>
            <person name="Ruckert C."/>
        </authorList>
    </citation>
    <scope>NUCLEOTIDE SEQUENCE</scope>
    <source>
        <strain evidence="3">JCM 1480</strain>
    </source>
</reference>
<organism evidence="3 4">
    <name type="scientific">Curtobacterium luteum</name>
    <dbReference type="NCBI Taxonomy" id="33881"/>
    <lineage>
        <taxon>Bacteria</taxon>
        <taxon>Bacillati</taxon>
        <taxon>Actinomycetota</taxon>
        <taxon>Actinomycetes</taxon>
        <taxon>Micrococcales</taxon>
        <taxon>Microbacteriaceae</taxon>
        <taxon>Curtobacterium</taxon>
    </lineage>
</organism>
<feature type="chain" id="PRO_5034933885" description="Secreted protein" evidence="2">
    <location>
        <begin position="25"/>
        <end position="230"/>
    </location>
</feature>